<dbReference type="PROSITE" id="PS51118">
    <property type="entry name" value="HTH_HXLR"/>
    <property type="match status" value="1"/>
</dbReference>
<dbReference type="InterPro" id="IPR036390">
    <property type="entry name" value="WH_DNA-bd_sf"/>
</dbReference>
<dbReference type="SUPFAM" id="SSF46785">
    <property type="entry name" value="Winged helix' DNA-binding domain"/>
    <property type="match status" value="1"/>
</dbReference>
<dbReference type="STRING" id="589385.SAMN05421504_103285"/>
<accession>A0A1H3D6U8</accession>
<dbReference type="Proteomes" id="UP000199515">
    <property type="component" value="Unassembled WGS sequence"/>
</dbReference>
<evidence type="ECO:0000256" key="3">
    <source>
        <dbReference type="ARBA" id="ARBA00023163"/>
    </source>
</evidence>
<protein>
    <submittedName>
        <fullName evidence="5">DNA-binding transcriptional regulator, HxlR family</fullName>
    </submittedName>
</protein>
<evidence type="ECO:0000313" key="5">
    <source>
        <dbReference type="EMBL" id="SDX62242.1"/>
    </source>
</evidence>
<sequence>MNARSYGQFCGLARAIEMIGERWSMLVVRDLVLGPKRFTELQAGLPKIPASILSTRLNELEHWGVIRRRVTPQLDASVVYELTEYGGELDQIVLQLGMWGARSLTEPCPDEVITTDAAILALYGAFRPESALDKRITFELRLGTLTLTAVVADGSVKVAEGCGAETPDISIEPKTPAVLNQLLKGEVNASAAIADGRVIVKGAQEYLETFSEIFHVDATPAPSEGLVVH</sequence>
<dbReference type="AlphaFoldDB" id="A0A1H3D6U8"/>
<dbReference type="InterPro" id="IPR002577">
    <property type="entry name" value="HTH_HxlR"/>
</dbReference>
<gene>
    <name evidence="5" type="ORF">SAMN05421504_103285</name>
</gene>
<evidence type="ECO:0000259" key="4">
    <source>
        <dbReference type="PROSITE" id="PS51118"/>
    </source>
</evidence>
<evidence type="ECO:0000256" key="1">
    <source>
        <dbReference type="ARBA" id="ARBA00023015"/>
    </source>
</evidence>
<name>A0A1H3D6U8_9PSEU</name>
<dbReference type="Pfam" id="PF02036">
    <property type="entry name" value="SCP2"/>
    <property type="match status" value="1"/>
</dbReference>
<dbReference type="InterPro" id="IPR003033">
    <property type="entry name" value="SCP2_sterol-bd_dom"/>
</dbReference>
<dbReference type="Gene3D" id="3.30.1050.10">
    <property type="entry name" value="SCP2 sterol-binding domain"/>
    <property type="match status" value="1"/>
</dbReference>
<dbReference type="EMBL" id="FNON01000003">
    <property type="protein sequence ID" value="SDX62242.1"/>
    <property type="molecule type" value="Genomic_DNA"/>
</dbReference>
<keyword evidence="6" id="KW-1185">Reference proteome</keyword>
<dbReference type="Pfam" id="PF01638">
    <property type="entry name" value="HxlR"/>
    <property type="match status" value="1"/>
</dbReference>
<dbReference type="OrthoDB" id="9792527at2"/>
<organism evidence="5 6">
    <name type="scientific">Amycolatopsis xylanica</name>
    <dbReference type="NCBI Taxonomy" id="589385"/>
    <lineage>
        <taxon>Bacteria</taxon>
        <taxon>Bacillati</taxon>
        <taxon>Actinomycetota</taxon>
        <taxon>Actinomycetes</taxon>
        <taxon>Pseudonocardiales</taxon>
        <taxon>Pseudonocardiaceae</taxon>
        <taxon>Amycolatopsis</taxon>
    </lineage>
</organism>
<evidence type="ECO:0000256" key="2">
    <source>
        <dbReference type="ARBA" id="ARBA00023125"/>
    </source>
</evidence>
<keyword evidence="1" id="KW-0805">Transcription regulation</keyword>
<keyword evidence="2 5" id="KW-0238">DNA-binding</keyword>
<proteinExistence type="predicted"/>
<dbReference type="GO" id="GO:0003677">
    <property type="term" value="F:DNA binding"/>
    <property type="evidence" value="ECO:0007669"/>
    <property type="project" value="UniProtKB-KW"/>
</dbReference>
<evidence type="ECO:0000313" key="6">
    <source>
        <dbReference type="Proteomes" id="UP000199515"/>
    </source>
</evidence>
<dbReference type="InterPro" id="IPR036388">
    <property type="entry name" value="WH-like_DNA-bd_sf"/>
</dbReference>
<dbReference type="Gene3D" id="1.10.10.10">
    <property type="entry name" value="Winged helix-like DNA-binding domain superfamily/Winged helix DNA-binding domain"/>
    <property type="match status" value="1"/>
</dbReference>
<keyword evidence="3" id="KW-0804">Transcription</keyword>
<reference evidence="5 6" key="1">
    <citation type="submission" date="2016-10" db="EMBL/GenBank/DDBJ databases">
        <authorList>
            <person name="de Groot N.N."/>
        </authorList>
    </citation>
    <scope>NUCLEOTIDE SEQUENCE [LARGE SCALE GENOMIC DNA]</scope>
    <source>
        <strain evidence="5 6">CPCC 202699</strain>
    </source>
</reference>
<feature type="domain" description="HTH hxlR-type" evidence="4">
    <location>
        <begin position="10"/>
        <end position="108"/>
    </location>
</feature>
<dbReference type="RefSeq" id="WP_091289383.1">
    <property type="nucleotide sequence ID" value="NZ_FNON01000003.1"/>
</dbReference>
<dbReference type="PANTHER" id="PTHR33204">
    <property type="entry name" value="TRANSCRIPTIONAL REGULATOR, MARR FAMILY"/>
    <property type="match status" value="1"/>
</dbReference>
<dbReference type="PANTHER" id="PTHR33204:SF18">
    <property type="entry name" value="TRANSCRIPTIONAL REGULATORY PROTEIN"/>
    <property type="match status" value="1"/>
</dbReference>
<dbReference type="InterPro" id="IPR036527">
    <property type="entry name" value="SCP2_sterol-bd_dom_sf"/>
</dbReference>
<dbReference type="SUPFAM" id="SSF55718">
    <property type="entry name" value="SCP-like"/>
    <property type="match status" value="1"/>
</dbReference>